<dbReference type="Proteomes" id="UP000823909">
    <property type="component" value="Unassembled WGS sequence"/>
</dbReference>
<reference evidence="2" key="2">
    <citation type="submission" date="2021-04" db="EMBL/GenBank/DDBJ databases">
        <authorList>
            <person name="Gilroy R."/>
        </authorList>
    </citation>
    <scope>NUCLEOTIDE SEQUENCE</scope>
    <source>
        <strain evidence="2">ChiBcec15-3976</strain>
    </source>
</reference>
<dbReference type="InterPro" id="IPR037063">
    <property type="entry name" value="PHb_sf"/>
</dbReference>
<evidence type="ECO:0000313" key="2">
    <source>
        <dbReference type="EMBL" id="HJD42674.1"/>
    </source>
</evidence>
<dbReference type="SUPFAM" id="SSF50729">
    <property type="entry name" value="PH domain-like"/>
    <property type="match status" value="1"/>
</dbReference>
<dbReference type="PANTHER" id="PTHR35796:SF3">
    <property type="entry name" value="BHLH DOMAIN-CONTAINING PROTEIN"/>
    <property type="match status" value="1"/>
</dbReference>
<evidence type="ECO:0000313" key="3">
    <source>
        <dbReference type="Proteomes" id="UP000823909"/>
    </source>
</evidence>
<proteinExistence type="predicted"/>
<dbReference type="Pfam" id="PF08000">
    <property type="entry name" value="bPH_1"/>
    <property type="match status" value="1"/>
</dbReference>
<protein>
    <submittedName>
        <fullName evidence="2">PH domain-containing protein</fullName>
    </submittedName>
</protein>
<reference evidence="2" key="1">
    <citation type="journal article" date="2021" name="PeerJ">
        <title>Extensive microbial diversity within the chicken gut microbiome revealed by metagenomics and culture.</title>
        <authorList>
            <person name="Gilroy R."/>
            <person name="Ravi A."/>
            <person name="Getino M."/>
            <person name="Pursley I."/>
            <person name="Horton D.L."/>
            <person name="Alikhan N.F."/>
            <person name="Baker D."/>
            <person name="Gharbi K."/>
            <person name="Hall N."/>
            <person name="Watson M."/>
            <person name="Adriaenssens E.M."/>
            <person name="Foster-Nyarko E."/>
            <person name="Jarju S."/>
            <person name="Secka A."/>
            <person name="Antonio M."/>
            <person name="Oren A."/>
            <person name="Chaudhuri R.R."/>
            <person name="La Ragione R."/>
            <person name="Hildebrand F."/>
            <person name="Pallen M.J."/>
        </authorList>
    </citation>
    <scope>NUCLEOTIDE SEQUENCE</scope>
    <source>
        <strain evidence="2">ChiBcec15-3976</strain>
    </source>
</reference>
<dbReference type="Gene3D" id="2.30.29.50">
    <property type="entry name" value="Bacterial Pleckstrin homology domain"/>
    <property type="match status" value="1"/>
</dbReference>
<dbReference type="PANTHER" id="PTHR35796">
    <property type="entry name" value="HYPOTHETICAL CYTOSOLIC PROTEIN"/>
    <property type="match status" value="1"/>
</dbReference>
<comment type="caution">
    <text evidence="2">The sequence shown here is derived from an EMBL/GenBank/DDBJ whole genome shotgun (WGS) entry which is preliminary data.</text>
</comment>
<accession>A0A9D2REV2</accession>
<organism evidence="2 3">
    <name type="scientific">Candidatus Mediterraneibacter quadrami</name>
    <dbReference type="NCBI Taxonomy" id="2838684"/>
    <lineage>
        <taxon>Bacteria</taxon>
        <taxon>Bacillati</taxon>
        <taxon>Bacillota</taxon>
        <taxon>Clostridia</taxon>
        <taxon>Lachnospirales</taxon>
        <taxon>Lachnospiraceae</taxon>
        <taxon>Mediterraneibacter</taxon>
    </lineage>
</organism>
<dbReference type="EMBL" id="DWUU01000040">
    <property type="protein sequence ID" value="HJD42674.1"/>
    <property type="molecule type" value="Genomic_DNA"/>
</dbReference>
<gene>
    <name evidence="2" type="ORF">H9910_06660</name>
</gene>
<name>A0A9D2REV2_9FIRM</name>
<dbReference type="InterPro" id="IPR012544">
    <property type="entry name" value="PHb"/>
</dbReference>
<feature type="domain" description="Bacterial Pleckstrin homology" evidence="1">
    <location>
        <begin position="4"/>
        <end position="122"/>
    </location>
</feature>
<sequence length="125" mass="13968">MIDFNNSAFVKMKQVNPGMLMSDIQPLLINGERVLSAYKAMRDYCVFTNKRVISVNVQGVTGKKKDFTSLPYSKVSAYSVETAGTLDMDSELELYFSGVGKVKFEFTGQSNIIQIGQMISAYILR</sequence>
<evidence type="ECO:0000259" key="1">
    <source>
        <dbReference type="Pfam" id="PF08000"/>
    </source>
</evidence>
<dbReference type="CDD" id="cd13225">
    <property type="entry name" value="PH-like_bacteria"/>
    <property type="match status" value="1"/>
</dbReference>
<dbReference type="AlphaFoldDB" id="A0A9D2REV2"/>